<dbReference type="GO" id="GO:0003723">
    <property type="term" value="F:RNA binding"/>
    <property type="evidence" value="ECO:0007669"/>
    <property type="project" value="InterPro"/>
</dbReference>
<dbReference type="GO" id="GO:0000056">
    <property type="term" value="P:ribosomal small subunit export from nucleus"/>
    <property type="evidence" value="ECO:0007669"/>
    <property type="project" value="TreeGrafter"/>
</dbReference>
<dbReference type="GO" id="GO:0000472">
    <property type="term" value="P:endonucleolytic cleavage to generate mature 5'-end of SSU-rRNA from (SSU-rRNA, 5.8S rRNA, LSU-rRNA)"/>
    <property type="evidence" value="ECO:0007669"/>
    <property type="project" value="TreeGrafter"/>
</dbReference>
<evidence type="ECO:0000256" key="5">
    <source>
        <dbReference type="SAM" id="MobiDB-lite"/>
    </source>
</evidence>
<evidence type="ECO:0000313" key="7">
    <source>
        <dbReference type="Proteomes" id="UP000279236"/>
    </source>
</evidence>
<keyword evidence="2" id="KW-0677">Repeat</keyword>
<gene>
    <name evidence="6" type="primary">NOP9</name>
    <name evidence="6" type="ORF">EHS24_005645</name>
</gene>
<dbReference type="EMBL" id="RSCE01000003">
    <property type="protein sequence ID" value="RSH84142.1"/>
    <property type="molecule type" value="Genomic_DNA"/>
</dbReference>
<dbReference type="Proteomes" id="UP000279236">
    <property type="component" value="Unassembled WGS sequence"/>
</dbReference>
<dbReference type="GO" id="GO:0030686">
    <property type="term" value="C:90S preribosome"/>
    <property type="evidence" value="ECO:0007669"/>
    <property type="project" value="TreeGrafter"/>
</dbReference>
<dbReference type="GO" id="GO:0000480">
    <property type="term" value="P:endonucleolytic cleavage in 5'-ETS of tricistronic rRNA transcript (SSU-rRNA, 5.8S rRNA, LSU-rRNA)"/>
    <property type="evidence" value="ECO:0007669"/>
    <property type="project" value="TreeGrafter"/>
</dbReference>
<proteinExistence type="predicted"/>
<dbReference type="RefSeq" id="XP_028477590.1">
    <property type="nucleotide sequence ID" value="XM_028621138.1"/>
</dbReference>
<organism evidence="6 7">
    <name type="scientific">Apiotrichum porosum</name>
    <dbReference type="NCBI Taxonomy" id="105984"/>
    <lineage>
        <taxon>Eukaryota</taxon>
        <taxon>Fungi</taxon>
        <taxon>Dikarya</taxon>
        <taxon>Basidiomycota</taxon>
        <taxon>Agaricomycotina</taxon>
        <taxon>Tremellomycetes</taxon>
        <taxon>Trichosporonales</taxon>
        <taxon>Trichosporonaceae</taxon>
        <taxon>Apiotrichum</taxon>
    </lineage>
</organism>
<dbReference type="InterPro" id="IPR040000">
    <property type="entry name" value="NOP9"/>
</dbReference>
<evidence type="ECO:0000256" key="1">
    <source>
        <dbReference type="ARBA" id="ARBA00016427"/>
    </source>
</evidence>
<evidence type="ECO:0000256" key="3">
    <source>
        <dbReference type="ARBA" id="ARBA00030932"/>
    </source>
</evidence>
<dbReference type="Pfam" id="PF22493">
    <property type="entry name" value="PUF_NOP9"/>
    <property type="match status" value="1"/>
</dbReference>
<feature type="compositionally biased region" description="Low complexity" evidence="5">
    <location>
        <begin position="789"/>
        <end position="800"/>
    </location>
</feature>
<dbReference type="SMART" id="SM00025">
    <property type="entry name" value="Pumilio"/>
    <property type="match status" value="4"/>
</dbReference>
<feature type="region of interest" description="Disordered" evidence="5">
    <location>
        <begin position="1"/>
        <end position="133"/>
    </location>
</feature>
<dbReference type="InterPro" id="IPR001313">
    <property type="entry name" value="Pumilio_RNA-bd_rpt"/>
</dbReference>
<dbReference type="STRING" id="105984.A0A427XZA2"/>
<protein>
    <recommendedName>
        <fullName evidence="1">Nucleolar protein 9</fullName>
    </recommendedName>
    <alternativeName>
        <fullName evidence="3 4">Pumilio domain-containing protein NOP9</fullName>
    </alternativeName>
</protein>
<sequence>MPKEQIRKRGKRKPKTEEGADAAAAAAAAAPAPALAARPAPPPRSYAPPAAHGAPQYTAEEEAEAAAAGIHPSRLAFMKTGQRPPAPPRQPPVQREGGEGGGEGGEGGEAGGEDGENGPADWTRGDRTESEFPFGVLDPDVKAYFRNVEEQIKDWEGVGSDGEEREDRQLFLTSVLSELRGHELQVSTDPETSVVLERLLPSLNDWGRRVIGDAVGDNWATLIRHRFGSHVAQTWLTLAAATMDREARGIFPAQHKEQEKNKKDDEGVLPTAGEEVTTLVNGILPTLPLLLSSPHASPPVRLLLLVLTPNRALPSLDAADGTGAGGDLVRSKRSGKFRKGQGVQGKSILGDDDETSKGKGKAAVDEARAVPADVALLRRTIREEAMAKLSSVEWQSMGADKVGSAAVQLLLEAEREDGDAETDGSLLDIVTEGLVAALNADEPPVEKPYLSAMLVSPTGTRLFEAVLKLAPARVSTAVWDTYFTGKLGKLAGHPFANFVVAHGVSRLDSEGVRAVAKEVQSVSGGRGLVKTSRTSVLAALAERAASLDADAQTAVVTLVQSAVDVKDKKDLLVPALMALKTVPFYEAILTGGEMPDEDDDRPAGIVDNSAEAKAAALASRSAWENRRNARPTGKLEPNMQGSLLLQALVGLAAANAPVLDSLFAQPTTTLLTYASSPVASHVLDKVLTTPAVAPKYRRKLYMAFIGSYEKLAVDKLGSRVADTVWATADGFMKEKIARSLIPHATDLGGDRYGRFLARKLDLHLLQRRPDEWRQAHIGIKHHFAHQKEQPAAAAAAAPAAEPKPELTPEEEAAAAKAARKEERRRKRKEAEKDEIDHLFDGKKEKKRTKRE</sequence>
<dbReference type="AlphaFoldDB" id="A0A427XZA2"/>
<dbReference type="InterPro" id="IPR011989">
    <property type="entry name" value="ARM-like"/>
</dbReference>
<dbReference type="Gene3D" id="1.25.10.10">
    <property type="entry name" value="Leucine-rich Repeat Variant"/>
    <property type="match status" value="2"/>
</dbReference>
<dbReference type="SUPFAM" id="SSF48371">
    <property type="entry name" value="ARM repeat"/>
    <property type="match status" value="2"/>
</dbReference>
<evidence type="ECO:0000313" key="6">
    <source>
        <dbReference type="EMBL" id="RSH84142.1"/>
    </source>
</evidence>
<feature type="compositionally biased region" description="Gly residues" evidence="5">
    <location>
        <begin position="99"/>
        <end position="110"/>
    </location>
</feature>
<dbReference type="GO" id="GO:0005730">
    <property type="term" value="C:nucleolus"/>
    <property type="evidence" value="ECO:0007669"/>
    <property type="project" value="TreeGrafter"/>
</dbReference>
<feature type="region of interest" description="Disordered" evidence="5">
    <location>
        <begin position="783"/>
        <end position="851"/>
    </location>
</feature>
<feature type="compositionally biased region" description="Low complexity" evidence="5">
    <location>
        <begin position="21"/>
        <end position="38"/>
    </location>
</feature>
<reference evidence="6 7" key="1">
    <citation type="submission" date="2018-11" db="EMBL/GenBank/DDBJ databases">
        <title>Genome sequence of Apiotrichum porosum DSM 27194.</title>
        <authorList>
            <person name="Aliyu H."/>
            <person name="Gorte O."/>
            <person name="Ochsenreither K."/>
        </authorList>
    </citation>
    <scope>NUCLEOTIDE SEQUENCE [LARGE SCALE GENOMIC DNA]</scope>
    <source>
        <strain evidence="6 7">DSM 27194</strain>
    </source>
</reference>
<accession>A0A427XZA2</accession>
<dbReference type="GO" id="GO:0030688">
    <property type="term" value="C:preribosome, small subunit precursor"/>
    <property type="evidence" value="ECO:0007669"/>
    <property type="project" value="TreeGrafter"/>
</dbReference>
<dbReference type="GeneID" id="39590188"/>
<evidence type="ECO:0000256" key="2">
    <source>
        <dbReference type="ARBA" id="ARBA00022737"/>
    </source>
</evidence>
<feature type="compositionally biased region" description="Basic and acidic residues" evidence="5">
    <location>
        <begin position="828"/>
        <end position="843"/>
    </location>
</feature>
<dbReference type="PANTHER" id="PTHR13102:SF0">
    <property type="entry name" value="NUCLEOLAR PROTEIN 9"/>
    <property type="match status" value="1"/>
</dbReference>
<comment type="caution">
    <text evidence="6">The sequence shown here is derived from an EMBL/GenBank/DDBJ whole genome shotgun (WGS) entry which is preliminary data.</text>
</comment>
<dbReference type="PANTHER" id="PTHR13102">
    <property type="entry name" value="NUCLEOLAR PROTEIN 9"/>
    <property type="match status" value="1"/>
</dbReference>
<dbReference type="OrthoDB" id="392571at2759"/>
<keyword evidence="7" id="KW-1185">Reference proteome</keyword>
<dbReference type="GO" id="GO:0000447">
    <property type="term" value="P:endonucleolytic cleavage in ITS1 to separate SSU-rRNA from 5.8S rRNA and LSU-rRNA from tricistronic rRNA transcript (SSU-rRNA, 5.8S rRNA, LSU-rRNA)"/>
    <property type="evidence" value="ECO:0007669"/>
    <property type="project" value="TreeGrafter"/>
</dbReference>
<name>A0A427XZA2_9TREE</name>
<dbReference type="InterPro" id="IPR016024">
    <property type="entry name" value="ARM-type_fold"/>
</dbReference>
<feature type="region of interest" description="Disordered" evidence="5">
    <location>
        <begin position="315"/>
        <end position="364"/>
    </location>
</feature>
<evidence type="ECO:0000256" key="4">
    <source>
        <dbReference type="ARBA" id="ARBA00031929"/>
    </source>
</evidence>